<evidence type="ECO:0000313" key="4">
    <source>
        <dbReference type="WormBase" id="K12H6.5"/>
    </source>
</evidence>
<dbReference type="Bgee" id="WBGene00019685">
    <property type="expression patterns" value="Expressed in embryo and 1 other cell type or tissue"/>
</dbReference>
<evidence type="ECO:0000256" key="1">
    <source>
        <dbReference type="SAM" id="SignalP"/>
    </source>
</evidence>
<dbReference type="PeptideAtlas" id="Q9N5H1"/>
<dbReference type="HOGENOM" id="CLU_120140_0_0_1"/>
<keyword evidence="3" id="KW-1185">Reference proteome</keyword>
<sequence>MTSSTTILLLLALVGFSSGSYMSQENSAKLAQLHLNMVLLASSSHEYGMLYELIPRGYDIDRFLQDHPNSITKVTVEQMQPREHMMPLASFETVNGQKFYAMFKLTPSSSSPTGYVLSKGFICHSTFCAGEFPSV</sequence>
<dbReference type="AlphaFoldDB" id="Q9N5H1"/>
<dbReference type="PaxDb" id="6239-K12H6.5"/>
<keyword evidence="5" id="KW-1267">Proteomics identification</keyword>
<proteinExistence type="evidence at protein level"/>
<dbReference type="eggNOG" id="ENOG502TJB4">
    <property type="taxonomic scope" value="Eukaryota"/>
</dbReference>
<gene>
    <name evidence="2" type="ORF">CELE_K12H6.5</name>
    <name evidence="2 4" type="ORF">K12H6.5</name>
</gene>
<evidence type="ECO:0007829" key="5">
    <source>
        <dbReference type="PeptideAtlas" id="Q9N5H1"/>
    </source>
</evidence>
<accession>Q9N5H1</accession>
<keyword evidence="1" id="KW-0732">Signal</keyword>
<dbReference type="STRING" id="6239.K12H6.5.1"/>
<dbReference type="UCSC" id="K12H6.5">
    <property type="organism name" value="c. elegans"/>
</dbReference>
<dbReference type="PhylomeDB" id="Q9N5H1"/>
<evidence type="ECO:0000313" key="3">
    <source>
        <dbReference type="Proteomes" id="UP000001940"/>
    </source>
</evidence>
<dbReference type="InParanoid" id="Q9N5H1"/>
<feature type="signal peptide" evidence="1">
    <location>
        <begin position="1"/>
        <end position="19"/>
    </location>
</feature>
<evidence type="ECO:0000313" key="2">
    <source>
        <dbReference type="EMBL" id="CCD72967.2"/>
    </source>
</evidence>
<organism evidence="2 3">
    <name type="scientific">Caenorhabditis elegans</name>
    <dbReference type="NCBI Taxonomy" id="6239"/>
    <lineage>
        <taxon>Eukaryota</taxon>
        <taxon>Metazoa</taxon>
        <taxon>Ecdysozoa</taxon>
        <taxon>Nematoda</taxon>
        <taxon>Chromadorea</taxon>
        <taxon>Rhabditida</taxon>
        <taxon>Rhabditina</taxon>
        <taxon>Rhabditomorpha</taxon>
        <taxon>Rhabditoidea</taxon>
        <taxon>Rhabditidae</taxon>
        <taxon>Peloderinae</taxon>
        <taxon>Caenorhabditis</taxon>
    </lineage>
</organism>
<dbReference type="EMBL" id="BX284602">
    <property type="protein sequence ID" value="CCD72967.2"/>
    <property type="molecule type" value="Genomic_DNA"/>
</dbReference>
<dbReference type="WormBase" id="K12H6.5">
    <property type="protein sequence ID" value="CE53879"/>
    <property type="gene ID" value="WBGene00019685"/>
</dbReference>
<reference evidence="2 3" key="1">
    <citation type="journal article" date="1998" name="Science">
        <title>Genome sequence of the nematode C. elegans: a platform for investigating biology.</title>
        <authorList>
            <consortium name="The C. elegans sequencing consortium"/>
            <person name="Sulson J.E."/>
            <person name="Waterston R."/>
        </authorList>
    </citation>
    <scope>NUCLEOTIDE SEQUENCE [LARGE SCALE GENOMIC DNA]</scope>
    <source>
        <strain evidence="2 3">Bristol N2</strain>
    </source>
</reference>
<protein>
    <submittedName>
        <fullName evidence="2">DsbC domain-containing protein</fullName>
    </submittedName>
</protein>
<dbReference type="Proteomes" id="UP000001940">
    <property type="component" value="Chromosome II"/>
</dbReference>
<dbReference type="FunCoup" id="Q9N5H1">
    <property type="interactions" value="869"/>
</dbReference>
<feature type="chain" id="PRO_5024800464" evidence="1">
    <location>
        <begin position="20"/>
        <end position="135"/>
    </location>
</feature>
<name>Q9N5H1_CAEEL</name>
<dbReference type="AGR" id="WB:WBGene00019685"/>